<gene>
    <name evidence="1" type="ORF">B0T25DRAFT_550972</name>
</gene>
<reference evidence="1" key="1">
    <citation type="journal article" date="2023" name="Mol. Phylogenet. Evol.">
        <title>Genome-scale phylogeny and comparative genomics of the fungal order Sordariales.</title>
        <authorList>
            <person name="Hensen N."/>
            <person name="Bonometti L."/>
            <person name="Westerberg I."/>
            <person name="Brannstrom I.O."/>
            <person name="Guillou S."/>
            <person name="Cros-Aarteil S."/>
            <person name="Calhoun S."/>
            <person name="Haridas S."/>
            <person name="Kuo A."/>
            <person name="Mondo S."/>
            <person name="Pangilinan J."/>
            <person name="Riley R."/>
            <person name="LaButti K."/>
            <person name="Andreopoulos B."/>
            <person name="Lipzen A."/>
            <person name="Chen C."/>
            <person name="Yan M."/>
            <person name="Daum C."/>
            <person name="Ng V."/>
            <person name="Clum A."/>
            <person name="Steindorff A."/>
            <person name="Ohm R.A."/>
            <person name="Martin F."/>
            <person name="Silar P."/>
            <person name="Natvig D.O."/>
            <person name="Lalanne C."/>
            <person name="Gautier V."/>
            <person name="Ament-Velasquez S.L."/>
            <person name="Kruys A."/>
            <person name="Hutchinson M.I."/>
            <person name="Powell A.J."/>
            <person name="Barry K."/>
            <person name="Miller A.N."/>
            <person name="Grigoriev I.V."/>
            <person name="Debuchy R."/>
            <person name="Gladieux P."/>
            <person name="Hiltunen Thoren M."/>
            <person name="Johannesson H."/>
        </authorList>
    </citation>
    <scope>NUCLEOTIDE SEQUENCE</scope>
    <source>
        <strain evidence="1">CBS 955.72</strain>
    </source>
</reference>
<organism evidence="1 2">
    <name type="scientific">Lasiosphaeria hispida</name>
    <dbReference type="NCBI Taxonomy" id="260671"/>
    <lineage>
        <taxon>Eukaryota</taxon>
        <taxon>Fungi</taxon>
        <taxon>Dikarya</taxon>
        <taxon>Ascomycota</taxon>
        <taxon>Pezizomycotina</taxon>
        <taxon>Sordariomycetes</taxon>
        <taxon>Sordariomycetidae</taxon>
        <taxon>Sordariales</taxon>
        <taxon>Lasiosphaeriaceae</taxon>
        <taxon>Lasiosphaeria</taxon>
    </lineage>
</organism>
<name>A0AAJ0HAL9_9PEZI</name>
<evidence type="ECO:0000313" key="2">
    <source>
        <dbReference type="Proteomes" id="UP001275084"/>
    </source>
</evidence>
<evidence type="ECO:0000313" key="1">
    <source>
        <dbReference type="EMBL" id="KAK3346073.1"/>
    </source>
</evidence>
<reference evidence="1" key="2">
    <citation type="submission" date="2023-06" db="EMBL/GenBank/DDBJ databases">
        <authorList>
            <consortium name="Lawrence Berkeley National Laboratory"/>
            <person name="Haridas S."/>
            <person name="Hensen N."/>
            <person name="Bonometti L."/>
            <person name="Westerberg I."/>
            <person name="Brannstrom I.O."/>
            <person name="Guillou S."/>
            <person name="Cros-Aarteil S."/>
            <person name="Calhoun S."/>
            <person name="Kuo A."/>
            <person name="Mondo S."/>
            <person name="Pangilinan J."/>
            <person name="Riley R."/>
            <person name="Labutti K."/>
            <person name="Andreopoulos B."/>
            <person name="Lipzen A."/>
            <person name="Chen C."/>
            <person name="Yanf M."/>
            <person name="Daum C."/>
            <person name="Ng V."/>
            <person name="Clum A."/>
            <person name="Steindorff A."/>
            <person name="Ohm R."/>
            <person name="Martin F."/>
            <person name="Silar P."/>
            <person name="Natvig D."/>
            <person name="Lalanne C."/>
            <person name="Gautier V."/>
            <person name="Ament-Velasquez S.L."/>
            <person name="Kruys A."/>
            <person name="Hutchinson M.I."/>
            <person name="Powell A.J."/>
            <person name="Barry K."/>
            <person name="Miller A.N."/>
            <person name="Grigoriev I.V."/>
            <person name="Debuchy R."/>
            <person name="Gladieux P."/>
            <person name="Thoren M.H."/>
            <person name="Johannesson H."/>
        </authorList>
    </citation>
    <scope>NUCLEOTIDE SEQUENCE</scope>
    <source>
        <strain evidence="1">CBS 955.72</strain>
    </source>
</reference>
<dbReference type="AlphaFoldDB" id="A0AAJ0HAL9"/>
<dbReference type="Proteomes" id="UP001275084">
    <property type="component" value="Unassembled WGS sequence"/>
</dbReference>
<dbReference type="EMBL" id="JAUIQD010000006">
    <property type="protein sequence ID" value="KAK3346073.1"/>
    <property type="molecule type" value="Genomic_DNA"/>
</dbReference>
<comment type="caution">
    <text evidence="1">The sequence shown here is derived from an EMBL/GenBank/DDBJ whole genome shotgun (WGS) entry which is preliminary data.</text>
</comment>
<accession>A0AAJ0HAL9</accession>
<proteinExistence type="predicted"/>
<sequence length="112" mass="12453">MGWADNIILAMAPLGIITAIIRRAWESRAAAESKLMSSMLNEVCELWNGQEIVRVMGSGPIWELVILPPKGSRETTRAEKTYQEIQVMKVEDAICQNPTFETALLASFGKKT</sequence>
<keyword evidence="2" id="KW-1185">Reference proteome</keyword>
<protein>
    <submittedName>
        <fullName evidence="1">Uncharacterized protein</fullName>
    </submittedName>
</protein>